<sequence length="385" mass="43596">MDNSNSSGVPEDNCATSLLDRGIGRNCSSYEEENINLDAGYKVRFIYAAVGSVGILGNAIVIGVIVTSLSMRKATTNILIANQSAIDFSASLFIVLTTYIREVDAVRGVLGKELFCRLWADNFPIWSLFVSSTYNLVCITMERYVGIVHPIRHGRMCTRGRAAYVLAFAWLTGLAYNLSYMVPTSPYKEGHCTAYSEWPSLFVQRAVGLLTIAVQFVMPMILIAFAYARIVVTLRRGGPLSADRRRQNADPVYFRREERMKRARVNVVKTLVLVSLSFVLCWAPNQIYYTMYNLGFGTDFNGTFYHFTVIAVFLNCCINPVIYSFQYEQFKVEMFRFCRRSTEVADVSLPEATRQARHRKAVYVIETDRCAGRCNDAFHNEQTHL</sequence>
<feature type="domain" description="G-protein coupled receptors family 1 profile" evidence="7">
    <location>
        <begin position="57"/>
        <end position="323"/>
    </location>
</feature>
<dbReference type="PROSITE" id="PS00237">
    <property type="entry name" value="G_PROTEIN_RECEP_F1_1"/>
    <property type="match status" value="1"/>
</dbReference>
<reference evidence="8" key="1">
    <citation type="journal article" date="2023" name="Mol. Biol. Evol.">
        <title>Third-Generation Sequencing Reveals the Adaptive Role of the Epigenome in Three Deep-Sea Polychaetes.</title>
        <authorList>
            <person name="Perez M."/>
            <person name="Aroh O."/>
            <person name="Sun Y."/>
            <person name="Lan Y."/>
            <person name="Juniper S.K."/>
            <person name="Young C.R."/>
            <person name="Angers B."/>
            <person name="Qian P.Y."/>
        </authorList>
    </citation>
    <scope>NUCLEOTIDE SEQUENCE</scope>
    <source>
        <strain evidence="8">P08H-3</strain>
    </source>
</reference>
<comment type="subcellular location">
    <subcellularLocation>
        <location evidence="1">Membrane</location>
    </subcellularLocation>
</comment>
<dbReference type="Pfam" id="PF00001">
    <property type="entry name" value="7tm_1"/>
    <property type="match status" value="1"/>
</dbReference>
<keyword evidence="3 6" id="KW-1133">Transmembrane helix</keyword>
<evidence type="ECO:0000256" key="5">
    <source>
        <dbReference type="RuleBase" id="RU000688"/>
    </source>
</evidence>
<keyword evidence="4 6" id="KW-0472">Membrane</keyword>
<dbReference type="PANTHER" id="PTHR45698">
    <property type="entry name" value="TRACE AMINE-ASSOCIATED RECEPTOR 19N-RELATED"/>
    <property type="match status" value="1"/>
</dbReference>
<dbReference type="EMBL" id="JAODUP010000687">
    <property type="protein sequence ID" value="KAK2145337.1"/>
    <property type="molecule type" value="Genomic_DNA"/>
</dbReference>
<keyword evidence="5" id="KW-0807">Transducer</keyword>
<accession>A0AAD9J3A9</accession>
<feature type="transmembrane region" description="Helical" evidence="6">
    <location>
        <begin position="78"/>
        <end position="100"/>
    </location>
</feature>
<evidence type="ECO:0000256" key="3">
    <source>
        <dbReference type="ARBA" id="ARBA00022989"/>
    </source>
</evidence>
<proteinExistence type="inferred from homology"/>
<name>A0AAD9J3A9_9ANNE</name>
<keyword evidence="5" id="KW-0297">G-protein coupled receptor</keyword>
<evidence type="ECO:0000256" key="1">
    <source>
        <dbReference type="ARBA" id="ARBA00004370"/>
    </source>
</evidence>
<evidence type="ECO:0000259" key="7">
    <source>
        <dbReference type="PROSITE" id="PS50262"/>
    </source>
</evidence>
<keyword evidence="5" id="KW-0675">Receptor</keyword>
<dbReference type="InterPro" id="IPR017452">
    <property type="entry name" value="GPCR_Rhodpsn_7TM"/>
</dbReference>
<dbReference type="Proteomes" id="UP001208570">
    <property type="component" value="Unassembled WGS sequence"/>
</dbReference>
<protein>
    <recommendedName>
        <fullName evidence="7">G-protein coupled receptors family 1 profile domain-containing protein</fullName>
    </recommendedName>
</protein>
<dbReference type="CDD" id="cd00637">
    <property type="entry name" value="7tm_classA_rhodopsin-like"/>
    <property type="match status" value="1"/>
</dbReference>
<dbReference type="PRINTS" id="PR00237">
    <property type="entry name" value="GPCRRHODOPSN"/>
</dbReference>
<feature type="transmembrane region" description="Helical" evidence="6">
    <location>
        <begin position="45"/>
        <end position="66"/>
    </location>
</feature>
<dbReference type="InterPro" id="IPR000276">
    <property type="entry name" value="GPCR_Rhodpsn"/>
</dbReference>
<dbReference type="AlphaFoldDB" id="A0AAD9J3A9"/>
<feature type="transmembrane region" description="Helical" evidence="6">
    <location>
        <begin position="202"/>
        <end position="227"/>
    </location>
</feature>
<evidence type="ECO:0000313" key="8">
    <source>
        <dbReference type="EMBL" id="KAK2145337.1"/>
    </source>
</evidence>
<evidence type="ECO:0000313" key="9">
    <source>
        <dbReference type="Proteomes" id="UP001208570"/>
    </source>
</evidence>
<evidence type="ECO:0000256" key="4">
    <source>
        <dbReference type="ARBA" id="ARBA00023136"/>
    </source>
</evidence>
<dbReference type="GO" id="GO:0016020">
    <property type="term" value="C:membrane"/>
    <property type="evidence" value="ECO:0007669"/>
    <property type="project" value="UniProtKB-SubCell"/>
</dbReference>
<feature type="transmembrane region" description="Helical" evidence="6">
    <location>
        <begin position="123"/>
        <end position="141"/>
    </location>
</feature>
<keyword evidence="9" id="KW-1185">Reference proteome</keyword>
<comment type="caution">
    <text evidence="8">The sequence shown here is derived from an EMBL/GenBank/DDBJ whole genome shotgun (WGS) entry which is preliminary data.</text>
</comment>
<dbReference type="PROSITE" id="PS50262">
    <property type="entry name" value="G_PROTEIN_RECEP_F1_2"/>
    <property type="match status" value="1"/>
</dbReference>
<evidence type="ECO:0000256" key="6">
    <source>
        <dbReference type="SAM" id="Phobius"/>
    </source>
</evidence>
<evidence type="ECO:0000256" key="2">
    <source>
        <dbReference type="ARBA" id="ARBA00022692"/>
    </source>
</evidence>
<feature type="transmembrane region" description="Helical" evidence="6">
    <location>
        <begin position="265"/>
        <end position="285"/>
    </location>
</feature>
<dbReference type="Gene3D" id="1.20.1070.10">
    <property type="entry name" value="Rhodopsin 7-helix transmembrane proteins"/>
    <property type="match status" value="1"/>
</dbReference>
<comment type="similarity">
    <text evidence="5">Belongs to the G-protein coupled receptor 1 family.</text>
</comment>
<dbReference type="PANTHER" id="PTHR45698:SF1">
    <property type="entry name" value="TRACE AMINE-ASSOCIATED RECEPTOR 13C-LIKE"/>
    <property type="match status" value="1"/>
</dbReference>
<organism evidence="8 9">
    <name type="scientific">Paralvinella palmiformis</name>
    <dbReference type="NCBI Taxonomy" id="53620"/>
    <lineage>
        <taxon>Eukaryota</taxon>
        <taxon>Metazoa</taxon>
        <taxon>Spiralia</taxon>
        <taxon>Lophotrochozoa</taxon>
        <taxon>Annelida</taxon>
        <taxon>Polychaeta</taxon>
        <taxon>Sedentaria</taxon>
        <taxon>Canalipalpata</taxon>
        <taxon>Terebellida</taxon>
        <taxon>Terebelliformia</taxon>
        <taxon>Alvinellidae</taxon>
        <taxon>Paralvinella</taxon>
    </lineage>
</organism>
<keyword evidence="2 5" id="KW-0812">Transmembrane</keyword>
<dbReference type="GO" id="GO:0004930">
    <property type="term" value="F:G protein-coupled receptor activity"/>
    <property type="evidence" value="ECO:0007669"/>
    <property type="project" value="UniProtKB-KW"/>
</dbReference>
<feature type="transmembrane region" description="Helical" evidence="6">
    <location>
        <begin position="305"/>
        <end position="325"/>
    </location>
</feature>
<dbReference type="SUPFAM" id="SSF81321">
    <property type="entry name" value="Family A G protein-coupled receptor-like"/>
    <property type="match status" value="1"/>
</dbReference>
<gene>
    <name evidence="8" type="ORF">LSH36_687g02026</name>
</gene>
<feature type="transmembrane region" description="Helical" evidence="6">
    <location>
        <begin position="162"/>
        <end position="182"/>
    </location>
</feature>